<proteinExistence type="predicted"/>
<sequence length="371" mass="40224">MALSQDYTVGIFCPLEVEICAVQYLLDKVHRQTQSRPVRYVWGKLGDHNVVIATLPFTYRGKVSTAVAVARLHIDFPNISRLLLVGIGGGVPTQGVDVRLGDVVIGTPTALHPGVVQYDLGKRYKGKFVRTGYLPPPPEEWIHAITKMKTSHLIQGDQLSSSITALEERSAHRAFIRPPPELDTLFEPTYDHIDGAATCAQCSRDRVTQRPPRSEPTKPVIHYGLILSGDSVIKDAATRDQIASDEGGAICFEMEAAAMMNDFPCLVIRGICDYADSHKNDVWHEYAAAAAAAVAKEILRFIEPSELIVAVYCAPTGNLSNAAVPRIEDDHNSSSAGTVSSNGAITGTFYAQNGTITNIQTMTAAGNIYFG</sequence>
<reference evidence="1" key="1">
    <citation type="submission" date="2018-02" db="EMBL/GenBank/DDBJ databases">
        <title>The genomes of Aspergillus section Nigri reveals drivers in fungal speciation.</title>
        <authorList>
            <consortium name="DOE Joint Genome Institute"/>
            <person name="Vesth T.C."/>
            <person name="Nybo J."/>
            <person name="Theobald S."/>
            <person name="Brandl J."/>
            <person name="Frisvad J.C."/>
            <person name="Nielsen K.F."/>
            <person name="Lyhne E.K."/>
            <person name="Kogle M.E."/>
            <person name="Kuo A."/>
            <person name="Riley R."/>
            <person name="Clum A."/>
            <person name="Nolan M."/>
            <person name="Lipzen A."/>
            <person name="Salamov A."/>
            <person name="Henrissat B."/>
            <person name="Wiebenga A."/>
            <person name="De vries R.P."/>
            <person name="Grigoriev I.V."/>
            <person name="Mortensen U.H."/>
            <person name="Andersen M.R."/>
            <person name="Baker S.E."/>
        </authorList>
    </citation>
    <scope>NUCLEOTIDE SEQUENCE</scope>
    <source>
        <strain evidence="1">CBS 115574</strain>
    </source>
</reference>
<accession>A0ACD1IMG1</accession>
<protein>
    <submittedName>
        <fullName evidence="1">Pfs domain protein</fullName>
    </submittedName>
</protein>
<evidence type="ECO:0000313" key="2">
    <source>
        <dbReference type="Proteomes" id="UP000249748"/>
    </source>
</evidence>
<keyword evidence="2" id="KW-1185">Reference proteome</keyword>
<organism evidence="1 2">
    <name type="scientific">Aspergillus costaricaensis CBS 115574</name>
    <dbReference type="NCBI Taxonomy" id="1448317"/>
    <lineage>
        <taxon>Eukaryota</taxon>
        <taxon>Fungi</taxon>
        <taxon>Dikarya</taxon>
        <taxon>Ascomycota</taxon>
        <taxon>Pezizomycotina</taxon>
        <taxon>Eurotiomycetes</taxon>
        <taxon>Eurotiomycetidae</taxon>
        <taxon>Eurotiales</taxon>
        <taxon>Aspergillaceae</taxon>
        <taxon>Aspergillus</taxon>
        <taxon>Aspergillus subgen. Circumdati</taxon>
    </lineage>
</organism>
<evidence type="ECO:0000313" key="1">
    <source>
        <dbReference type="EMBL" id="RAK91836.1"/>
    </source>
</evidence>
<name>A0ACD1IMG1_9EURO</name>
<dbReference type="Proteomes" id="UP000249748">
    <property type="component" value="Unassembled WGS sequence"/>
</dbReference>
<dbReference type="EMBL" id="KZ824540">
    <property type="protein sequence ID" value="RAK91836.1"/>
    <property type="molecule type" value="Genomic_DNA"/>
</dbReference>
<gene>
    <name evidence="1" type="ORF">BO79DRAFT_278466</name>
</gene>